<keyword evidence="5" id="KW-1185">Reference proteome</keyword>
<organism evidence="4 5">
    <name type="scientific">Oikopleura dioica</name>
    <name type="common">Tunicate</name>
    <dbReference type="NCBI Taxonomy" id="34765"/>
    <lineage>
        <taxon>Eukaryota</taxon>
        <taxon>Metazoa</taxon>
        <taxon>Chordata</taxon>
        <taxon>Tunicata</taxon>
        <taxon>Appendicularia</taxon>
        <taxon>Copelata</taxon>
        <taxon>Oikopleuridae</taxon>
        <taxon>Oikopleura</taxon>
    </lineage>
</organism>
<name>A0ABN7SHX8_OIKDI</name>
<evidence type="ECO:0000313" key="4">
    <source>
        <dbReference type="EMBL" id="CAG5095492.1"/>
    </source>
</evidence>
<proteinExistence type="predicted"/>
<dbReference type="EMBL" id="OU015569">
    <property type="protein sequence ID" value="CAG5095492.1"/>
    <property type="molecule type" value="Genomic_DNA"/>
</dbReference>
<keyword evidence="2" id="KW-0812">Transmembrane</keyword>
<evidence type="ECO:0000256" key="3">
    <source>
        <dbReference type="SAM" id="SignalP"/>
    </source>
</evidence>
<feature type="chain" id="PRO_5047514931" evidence="3">
    <location>
        <begin position="24"/>
        <end position="98"/>
    </location>
</feature>
<feature type="signal peptide" evidence="3">
    <location>
        <begin position="1"/>
        <end position="23"/>
    </location>
</feature>
<reference evidence="4 5" key="1">
    <citation type="submission" date="2021-04" db="EMBL/GenBank/DDBJ databases">
        <authorList>
            <person name="Bliznina A."/>
        </authorList>
    </citation>
    <scope>NUCLEOTIDE SEQUENCE [LARGE SCALE GENOMIC DNA]</scope>
</reference>
<accession>A0ABN7SHX8</accession>
<feature type="region of interest" description="Disordered" evidence="1">
    <location>
        <begin position="24"/>
        <end position="53"/>
    </location>
</feature>
<keyword evidence="2" id="KW-0472">Membrane</keyword>
<sequence length="98" mass="10728">MNMNRRTRDLALLSSMLYQTAQAQYDNDDEDFEGSGSGDFGPSIPNVKDEPENAGSEDYSVIMYAGIAVAALFVVVGAIAFIRHRKKDDGEYTKGDKA</sequence>
<keyword evidence="2" id="KW-1133">Transmembrane helix</keyword>
<protein>
    <submittedName>
        <fullName evidence="4">Oidioi.mRNA.OKI2018_I69.XSR.g14211.t2.cds</fullName>
    </submittedName>
</protein>
<gene>
    <name evidence="4" type="ORF">OKIOD_LOCUS5769</name>
</gene>
<evidence type="ECO:0000256" key="1">
    <source>
        <dbReference type="SAM" id="MobiDB-lite"/>
    </source>
</evidence>
<evidence type="ECO:0000313" key="5">
    <source>
        <dbReference type="Proteomes" id="UP001158576"/>
    </source>
</evidence>
<keyword evidence="3" id="KW-0732">Signal</keyword>
<dbReference type="Proteomes" id="UP001158576">
    <property type="component" value="Chromosome XSR"/>
</dbReference>
<feature type="transmembrane region" description="Helical" evidence="2">
    <location>
        <begin position="61"/>
        <end position="82"/>
    </location>
</feature>
<evidence type="ECO:0000256" key="2">
    <source>
        <dbReference type="SAM" id="Phobius"/>
    </source>
</evidence>